<evidence type="ECO:0000313" key="1">
    <source>
        <dbReference type="EMBL" id="ESO88521.1"/>
    </source>
</evidence>
<dbReference type="RefSeq" id="XP_009060792.1">
    <property type="nucleotide sequence ID" value="XM_009062544.1"/>
</dbReference>
<dbReference type="HOGENOM" id="CLU_2212921_0_0_1"/>
<name>V4A5I7_LOTGI</name>
<dbReference type="KEGG" id="lgi:LOTGIDRAFT_175878"/>
<dbReference type="EMBL" id="KB202679">
    <property type="protein sequence ID" value="ESO88521.1"/>
    <property type="molecule type" value="Genomic_DNA"/>
</dbReference>
<accession>V4A5I7</accession>
<evidence type="ECO:0000313" key="2">
    <source>
        <dbReference type="Proteomes" id="UP000030746"/>
    </source>
</evidence>
<dbReference type="CTD" id="20243440"/>
<protein>
    <submittedName>
        <fullName evidence="1">Uncharacterized protein</fullName>
    </submittedName>
</protein>
<reference evidence="1 2" key="1">
    <citation type="journal article" date="2013" name="Nature">
        <title>Insights into bilaterian evolution from three spiralian genomes.</title>
        <authorList>
            <person name="Simakov O."/>
            <person name="Marletaz F."/>
            <person name="Cho S.J."/>
            <person name="Edsinger-Gonzales E."/>
            <person name="Havlak P."/>
            <person name="Hellsten U."/>
            <person name="Kuo D.H."/>
            <person name="Larsson T."/>
            <person name="Lv J."/>
            <person name="Arendt D."/>
            <person name="Savage R."/>
            <person name="Osoegawa K."/>
            <person name="de Jong P."/>
            <person name="Grimwood J."/>
            <person name="Chapman J.A."/>
            <person name="Shapiro H."/>
            <person name="Aerts A."/>
            <person name="Otillar R.P."/>
            <person name="Terry A.Y."/>
            <person name="Boore J.L."/>
            <person name="Grigoriev I.V."/>
            <person name="Lindberg D.R."/>
            <person name="Seaver E.C."/>
            <person name="Weisblat D.A."/>
            <person name="Putnam N.H."/>
            <person name="Rokhsar D.S."/>
        </authorList>
    </citation>
    <scope>NUCLEOTIDE SEQUENCE [LARGE SCALE GENOMIC DNA]</scope>
</reference>
<keyword evidence="2" id="KW-1185">Reference proteome</keyword>
<dbReference type="AlphaFoldDB" id="V4A5I7"/>
<organism evidence="1 2">
    <name type="scientific">Lottia gigantea</name>
    <name type="common">Giant owl limpet</name>
    <dbReference type="NCBI Taxonomy" id="225164"/>
    <lineage>
        <taxon>Eukaryota</taxon>
        <taxon>Metazoa</taxon>
        <taxon>Spiralia</taxon>
        <taxon>Lophotrochozoa</taxon>
        <taxon>Mollusca</taxon>
        <taxon>Gastropoda</taxon>
        <taxon>Patellogastropoda</taxon>
        <taxon>Lottioidea</taxon>
        <taxon>Lottiidae</taxon>
        <taxon>Lottia</taxon>
    </lineage>
</organism>
<dbReference type="Proteomes" id="UP000030746">
    <property type="component" value="Unassembled WGS sequence"/>
</dbReference>
<sequence length="107" mass="12551">MRERSAMYFALMFRLELLLNREVKGRHSNNEHQTNDYCSQGFKCQDSKEIDWISIQMIPDEEMDPFSSKDSLKVKTFEISVNILIKRQTKGRQLNLIKELSAPIAQV</sequence>
<gene>
    <name evidence="1" type="ORF">LOTGIDRAFT_175878</name>
</gene>
<dbReference type="GeneID" id="20243440"/>
<proteinExistence type="predicted"/>